<dbReference type="EMBL" id="FMYQ01000010">
    <property type="protein sequence ID" value="SDC81620.1"/>
    <property type="molecule type" value="Genomic_DNA"/>
</dbReference>
<evidence type="ECO:0000256" key="10">
    <source>
        <dbReference type="ARBA" id="ARBA00022989"/>
    </source>
</evidence>
<dbReference type="Proteomes" id="UP000198908">
    <property type="component" value="Unassembled WGS sequence"/>
</dbReference>
<gene>
    <name evidence="14" type="ORF">SAMN05421548_110213</name>
</gene>
<evidence type="ECO:0000256" key="12">
    <source>
        <dbReference type="ARBA" id="ARBA00023136"/>
    </source>
</evidence>
<feature type="transmembrane region" description="Helical" evidence="13">
    <location>
        <begin position="472"/>
        <end position="498"/>
    </location>
</feature>
<accession>A0A1G6PN40</accession>
<comment type="similarity">
    <text evidence="2 13">Belongs to the cytochrome ubiquinol oxidase subunit 1 family.</text>
</comment>
<keyword evidence="15" id="KW-1185">Reference proteome</keyword>
<dbReference type="PANTHER" id="PTHR30365">
    <property type="entry name" value="CYTOCHROME D UBIQUINOL OXIDASE"/>
    <property type="match status" value="1"/>
</dbReference>
<proteinExistence type="inferred from homology"/>
<evidence type="ECO:0000313" key="15">
    <source>
        <dbReference type="Proteomes" id="UP000198908"/>
    </source>
</evidence>
<evidence type="ECO:0000256" key="4">
    <source>
        <dbReference type="ARBA" id="ARBA00022475"/>
    </source>
</evidence>
<evidence type="ECO:0000256" key="2">
    <source>
        <dbReference type="ARBA" id="ARBA00009819"/>
    </source>
</evidence>
<dbReference type="OrthoDB" id="9807042at2"/>
<evidence type="ECO:0000256" key="7">
    <source>
        <dbReference type="ARBA" id="ARBA00022692"/>
    </source>
</evidence>
<feature type="transmembrane region" description="Helical" evidence="13">
    <location>
        <begin position="131"/>
        <end position="153"/>
    </location>
</feature>
<feature type="transmembrane region" description="Helical" evidence="13">
    <location>
        <begin position="191"/>
        <end position="210"/>
    </location>
</feature>
<dbReference type="GO" id="GO:0009055">
    <property type="term" value="F:electron transfer activity"/>
    <property type="evidence" value="ECO:0007669"/>
    <property type="project" value="UniProtKB-UniRule"/>
</dbReference>
<keyword evidence="3 13" id="KW-0813">Transport</keyword>
<dbReference type="PANTHER" id="PTHR30365:SF0">
    <property type="entry name" value="CYTOCHROME BD-I UBIQUINOL OXIDASE SUBUNIT 1"/>
    <property type="match status" value="1"/>
</dbReference>
<protein>
    <submittedName>
        <fullName evidence="14">Cytochrome bd-I ubiquinol oxidase subunit 1 apoprotein</fullName>
    </submittedName>
</protein>
<dbReference type="GO" id="GO:0046872">
    <property type="term" value="F:metal ion binding"/>
    <property type="evidence" value="ECO:0007669"/>
    <property type="project" value="UniProtKB-UniRule"/>
</dbReference>
<feature type="transmembrane region" description="Helical" evidence="13">
    <location>
        <begin position="426"/>
        <end position="448"/>
    </location>
</feature>
<feature type="transmembrane region" description="Helical" evidence="13">
    <location>
        <begin position="95"/>
        <end position="119"/>
    </location>
</feature>
<dbReference type="AlphaFoldDB" id="A0A1G6PN40"/>
<evidence type="ECO:0000256" key="3">
    <source>
        <dbReference type="ARBA" id="ARBA00022448"/>
    </source>
</evidence>
<feature type="transmembrane region" description="Helical" evidence="13">
    <location>
        <begin position="20"/>
        <end position="44"/>
    </location>
</feature>
<keyword evidence="11 13" id="KW-0408">Iron</keyword>
<evidence type="ECO:0000256" key="6">
    <source>
        <dbReference type="ARBA" id="ARBA00022617"/>
    </source>
</evidence>
<dbReference type="GO" id="GO:0070069">
    <property type="term" value="C:cytochrome complex"/>
    <property type="evidence" value="ECO:0007669"/>
    <property type="project" value="UniProtKB-UniRule"/>
</dbReference>
<dbReference type="InterPro" id="IPR002585">
    <property type="entry name" value="Cyt-d_ubiquinol_oxidase_su_1"/>
</dbReference>
<dbReference type="GO" id="GO:0016682">
    <property type="term" value="F:oxidoreductase activity, acting on diphenols and related substances as donors, oxygen as acceptor"/>
    <property type="evidence" value="ECO:0007669"/>
    <property type="project" value="TreeGrafter"/>
</dbReference>
<keyword evidence="7 13" id="KW-0812">Transmembrane</keyword>
<keyword evidence="6 13" id="KW-0349">Heme</keyword>
<dbReference type="GO" id="GO:0019646">
    <property type="term" value="P:aerobic electron transport chain"/>
    <property type="evidence" value="ECO:0007669"/>
    <property type="project" value="InterPro"/>
</dbReference>
<dbReference type="STRING" id="416944.SAMN05421548_110213"/>
<dbReference type="GO" id="GO:0005886">
    <property type="term" value="C:plasma membrane"/>
    <property type="evidence" value="ECO:0007669"/>
    <property type="project" value="UniProtKB-SubCell"/>
</dbReference>
<keyword evidence="12 13" id="KW-0472">Membrane</keyword>
<evidence type="ECO:0000256" key="8">
    <source>
        <dbReference type="ARBA" id="ARBA00022723"/>
    </source>
</evidence>
<reference evidence="15" key="1">
    <citation type="submission" date="2016-09" db="EMBL/GenBank/DDBJ databases">
        <authorList>
            <person name="Varghese N."/>
            <person name="Submissions S."/>
        </authorList>
    </citation>
    <scope>NUCLEOTIDE SEQUENCE [LARGE SCALE GENOMIC DNA]</scope>
    <source>
        <strain evidence="15">TNe-862</strain>
    </source>
</reference>
<dbReference type="RefSeq" id="WP_091997327.1">
    <property type="nucleotide sequence ID" value="NZ_FMYQ01000010.1"/>
</dbReference>
<keyword evidence="4 13" id="KW-1003">Cell membrane</keyword>
<evidence type="ECO:0000313" key="14">
    <source>
        <dbReference type="EMBL" id="SDC81620.1"/>
    </source>
</evidence>
<feature type="transmembrane region" description="Helical" evidence="13">
    <location>
        <begin position="56"/>
        <end position="75"/>
    </location>
</feature>
<evidence type="ECO:0000256" key="1">
    <source>
        <dbReference type="ARBA" id="ARBA00004429"/>
    </source>
</evidence>
<evidence type="ECO:0000256" key="13">
    <source>
        <dbReference type="PIRNR" id="PIRNR006446"/>
    </source>
</evidence>
<feature type="transmembrane region" description="Helical" evidence="13">
    <location>
        <begin position="390"/>
        <end position="414"/>
    </location>
</feature>
<evidence type="ECO:0000256" key="5">
    <source>
        <dbReference type="ARBA" id="ARBA00022519"/>
    </source>
</evidence>
<dbReference type="GO" id="GO:0020037">
    <property type="term" value="F:heme binding"/>
    <property type="evidence" value="ECO:0007669"/>
    <property type="project" value="TreeGrafter"/>
</dbReference>
<feature type="transmembrane region" description="Helical" evidence="13">
    <location>
        <begin position="222"/>
        <end position="246"/>
    </location>
</feature>
<keyword evidence="10 13" id="KW-1133">Transmembrane helix</keyword>
<name>A0A1G6PN40_9BURK</name>
<evidence type="ECO:0000256" key="11">
    <source>
        <dbReference type="ARBA" id="ARBA00023004"/>
    </source>
</evidence>
<organism evidence="14 15">
    <name type="scientific">Paraburkholderia lycopersici</name>
    <dbReference type="NCBI Taxonomy" id="416944"/>
    <lineage>
        <taxon>Bacteria</taxon>
        <taxon>Pseudomonadati</taxon>
        <taxon>Pseudomonadota</taxon>
        <taxon>Betaproteobacteria</taxon>
        <taxon>Burkholderiales</taxon>
        <taxon>Burkholderiaceae</taxon>
        <taxon>Paraburkholderia</taxon>
    </lineage>
</organism>
<keyword evidence="5" id="KW-0997">Cell inner membrane</keyword>
<sequence length="529" mass="58058">MINDTVVELSRLQFAATALYHFLFVPLTLGLTFLLAVMETVYVITGKKIYREITQFWSGLFLINFALGVATGLTMEFEFGTNWSFYSGFVGDIFGAPLAIEGLMAFFMESTFIGLMAFGWDRLSKAQHLTVTYLVALGSNFSALWILVANGFMQNPQGASFNPVTMRMELTSLGALIFSDDAQTKFVHTSIAGYVTAAIFVTGISAYYLLRGRHVEIAKRSFRMASLFGVLSVAGVITLGDALGFVGGHAQPSKLAAMEAMWQTEKAPAPFNIATWPVQGEQRNAWSIQIPYVLTPLLTHTFDTTVPGIDRIEADAARRIKNGIPAVEALKVLSSDPANAAALAQFNAHRDDLGYGFLVKRYADGQDVANATDENITRASHDAIPNVFTIFWVFRAMVACGLLMLAYFVISVILSLRGDLTRHRWFLKLAPWMIPIPFIACEMGWVTAEVGRQPWTVFGLLPTWMSASSHSVGYMIFSLAGFVLLYTIFAAVEIFLMVRAVRKGPESHDADGHAGGELAALGITTVKEH</sequence>
<dbReference type="Pfam" id="PF01654">
    <property type="entry name" value="Cyt_bd_oxida_I"/>
    <property type="match status" value="1"/>
</dbReference>
<dbReference type="PIRSF" id="PIRSF006446">
    <property type="entry name" value="Cyt_quinol_oxidase_1"/>
    <property type="match status" value="1"/>
</dbReference>
<comment type="subcellular location">
    <subcellularLocation>
        <location evidence="1">Cell inner membrane</location>
        <topology evidence="1">Multi-pass membrane protein</topology>
    </subcellularLocation>
</comment>
<keyword evidence="9 13" id="KW-0249">Electron transport</keyword>
<evidence type="ECO:0000256" key="9">
    <source>
        <dbReference type="ARBA" id="ARBA00022982"/>
    </source>
</evidence>
<keyword evidence="8 13" id="KW-0479">Metal-binding</keyword>